<reference evidence="2" key="1">
    <citation type="journal article" date="2023" name="Science">
        <title>Genome structures resolve the early diversification of teleost fishes.</title>
        <authorList>
            <person name="Parey E."/>
            <person name="Louis A."/>
            <person name="Montfort J."/>
            <person name="Bouchez O."/>
            <person name="Roques C."/>
            <person name="Iampietro C."/>
            <person name="Lluch J."/>
            <person name="Castinel A."/>
            <person name="Donnadieu C."/>
            <person name="Desvignes T."/>
            <person name="Floi Bucao C."/>
            <person name="Jouanno E."/>
            <person name="Wen M."/>
            <person name="Mejri S."/>
            <person name="Dirks R."/>
            <person name="Jansen H."/>
            <person name="Henkel C."/>
            <person name="Chen W.J."/>
            <person name="Zahm M."/>
            <person name="Cabau C."/>
            <person name="Klopp C."/>
            <person name="Thompson A.W."/>
            <person name="Robinson-Rechavi M."/>
            <person name="Braasch I."/>
            <person name="Lecointre G."/>
            <person name="Bobe J."/>
            <person name="Postlethwait J.H."/>
            <person name="Berthelot C."/>
            <person name="Roest Crollius H."/>
            <person name="Guiguen Y."/>
        </authorList>
    </citation>
    <scope>NUCLEOTIDE SEQUENCE</scope>
    <source>
        <strain evidence="2">WJC10195</strain>
    </source>
</reference>
<keyword evidence="3" id="KW-1185">Reference proteome</keyword>
<dbReference type="EMBL" id="JAINUF010000001">
    <property type="protein sequence ID" value="KAJ8382074.1"/>
    <property type="molecule type" value="Genomic_DNA"/>
</dbReference>
<evidence type="ECO:0000313" key="3">
    <source>
        <dbReference type="Proteomes" id="UP001152622"/>
    </source>
</evidence>
<evidence type="ECO:0000313" key="2">
    <source>
        <dbReference type="EMBL" id="KAJ8382074.1"/>
    </source>
</evidence>
<organism evidence="2 3">
    <name type="scientific">Synaphobranchus kaupii</name>
    <name type="common">Kaup's arrowtooth eel</name>
    <dbReference type="NCBI Taxonomy" id="118154"/>
    <lineage>
        <taxon>Eukaryota</taxon>
        <taxon>Metazoa</taxon>
        <taxon>Chordata</taxon>
        <taxon>Craniata</taxon>
        <taxon>Vertebrata</taxon>
        <taxon>Euteleostomi</taxon>
        <taxon>Actinopterygii</taxon>
        <taxon>Neopterygii</taxon>
        <taxon>Teleostei</taxon>
        <taxon>Anguilliformes</taxon>
        <taxon>Synaphobranchidae</taxon>
        <taxon>Synaphobranchus</taxon>
    </lineage>
</organism>
<evidence type="ECO:0000256" key="1">
    <source>
        <dbReference type="SAM" id="MobiDB-lite"/>
    </source>
</evidence>
<sequence length="111" mass="12247">MITRLTKVKGQAGSPQPTAGSGPVWRERLDDPARGKECAAESRSPPVCSGCAIPDGWGFRPLTCRRCRLAAELADWEVIRPQPTSRSYLGLRYRITPPRVRARPALSFSAR</sequence>
<proteinExistence type="predicted"/>
<comment type="caution">
    <text evidence="2">The sequence shown here is derived from an EMBL/GenBank/DDBJ whole genome shotgun (WGS) entry which is preliminary data.</text>
</comment>
<feature type="compositionally biased region" description="Basic and acidic residues" evidence="1">
    <location>
        <begin position="25"/>
        <end position="40"/>
    </location>
</feature>
<name>A0A9Q1GEK7_SYNKA</name>
<accession>A0A9Q1GEK7</accession>
<gene>
    <name evidence="2" type="ORF">SKAU_G00028520</name>
</gene>
<dbReference type="AlphaFoldDB" id="A0A9Q1GEK7"/>
<protein>
    <submittedName>
        <fullName evidence="2">Uncharacterized protein</fullName>
    </submittedName>
</protein>
<dbReference type="Proteomes" id="UP001152622">
    <property type="component" value="Chromosome 1"/>
</dbReference>
<feature type="region of interest" description="Disordered" evidence="1">
    <location>
        <begin position="1"/>
        <end position="40"/>
    </location>
</feature>